<dbReference type="GO" id="GO:0001708">
    <property type="term" value="P:cell fate specification"/>
    <property type="evidence" value="ECO:0007669"/>
    <property type="project" value="TreeGrafter"/>
</dbReference>
<accession>A0A145Z9F2</accession>
<dbReference type="GO" id="GO:0000978">
    <property type="term" value="F:RNA polymerase II cis-regulatory region sequence-specific DNA binding"/>
    <property type="evidence" value="ECO:0007669"/>
    <property type="project" value="InterPro"/>
</dbReference>
<dbReference type="PRINTS" id="PR00938">
    <property type="entry name" value="BRACHYURY"/>
</dbReference>
<evidence type="ECO:0000256" key="4">
    <source>
        <dbReference type="ARBA" id="ARBA00023125"/>
    </source>
</evidence>
<name>A0A145Z9F2_BOTSH</name>
<evidence type="ECO:0000256" key="3">
    <source>
        <dbReference type="ARBA" id="ARBA00023015"/>
    </source>
</evidence>
<keyword evidence="4 7" id="KW-0238">DNA-binding</keyword>
<evidence type="ECO:0000259" key="8">
    <source>
        <dbReference type="PROSITE" id="PS50252"/>
    </source>
</evidence>
<evidence type="ECO:0000256" key="5">
    <source>
        <dbReference type="ARBA" id="ARBA00023163"/>
    </source>
</evidence>
<feature type="non-terminal residue" evidence="9">
    <location>
        <position position="1"/>
    </location>
</feature>
<dbReference type="PRINTS" id="PR00937">
    <property type="entry name" value="TBOX"/>
</dbReference>
<evidence type="ECO:0000256" key="2">
    <source>
        <dbReference type="ARBA" id="ARBA00022473"/>
    </source>
</evidence>
<dbReference type="SMART" id="SM00425">
    <property type="entry name" value="TBOX"/>
    <property type="match status" value="1"/>
</dbReference>
<evidence type="ECO:0000313" key="9">
    <source>
        <dbReference type="EMBL" id="AMW89371.1"/>
    </source>
</evidence>
<evidence type="ECO:0000256" key="7">
    <source>
        <dbReference type="PROSITE-ProRule" id="PRU00201"/>
    </source>
</evidence>
<dbReference type="GO" id="GO:0000981">
    <property type="term" value="F:DNA-binding transcription factor activity, RNA polymerase II-specific"/>
    <property type="evidence" value="ECO:0007669"/>
    <property type="project" value="TreeGrafter"/>
</dbReference>
<comment type="subcellular location">
    <subcellularLocation>
        <location evidence="1 7">Nucleus</location>
    </subcellularLocation>
</comment>
<dbReference type="EMBL" id="KT462691">
    <property type="protein sequence ID" value="AMW89371.1"/>
    <property type="molecule type" value="mRNA"/>
</dbReference>
<dbReference type="AlphaFoldDB" id="A0A145Z9F2"/>
<reference evidence="9" key="1">
    <citation type="submission" date="2015-08" db="EMBL/GenBank/DDBJ databases">
        <title>Conservation of germ layers specification domains during asexual and regenerative developments.</title>
        <authorList>
            <person name="Ricci L."/>
        </authorList>
    </citation>
    <scope>NUCLEOTIDE SEQUENCE</scope>
</reference>
<keyword evidence="3" id="KW-0805">Transcription regulation</keyword>
<dbReference type="GO" id="GO:0000785">
    <property type="term" value="C:chromatin"/>
    <property type="evidence" value="ECO:0007669"/>
    <property type="project" value="TreeGrafter"/>
</dbReference>
<keyword evidence="5" id="KW-0804">Transcription</keyword>
<dbReference type="PANTHER" id="PTHR11267:SF106">
    <property type="entry name" value="T-RELATED PROTEIN"/>
    <property type="match status" value="1"/>
</dbReference>
<dbReference type="InterPro" id="IPR008967">
    <property type="entry name" value="p53-like_TF_DNA-bd_sf"/>
</dbReference>
<dbReference type="PROSITE" id="PS01264">
    <property type="entry name" value="TBOX_2"/>
    <property type="match status" value="1"/>
</dbReference>
<proteinExistence type="evidence at transcript level"/>
<dbReference type="InterPro" id="IPR018186">
    <property type="entry name" value="TF_T-box_CS"/>
</dbReference>
<comment type="caution">
    <text evidence="7">Lacks conserved residue(s) required for the propagation of feature annotation.</text>
</comment>
<feature type="domain" description="T-box" evidence="8">
    <location>
        <begin position="12"/>
        <end position="134"/>
    </location>
</feature>
<organism evidence="9">
    <name type="scientific">Botryllus schlosseri</name>
    <name type="common">Golden star tunicate</name>
    <name type="synonym">Alcyonium schlosseri</name>
    <dbReference type="NCBI Taxonomy" id="30301"/>
    <lineage>
        <taxon>Eukaryota</taxon>
        <taxon>Metazoa</taxon>
        <taxon>Chordata</taxon>
        <taxon>Tunicata</taxon>
        <taxon>Ascidiacea</taxon>
        <taxon>Stolidobranchia</taxon>
        <taxon>Styelidae</taxon>
        <taxon>Botryllus</taxon>
    </lineage>
</organism>
<sequence>RRLSIIRSIPCRWKYVNGDWIPGGKPEPHTPPCVYVHPDSPNFGAHWMKQPVSFNKVKLTNKGNGGSQQIMLNSLHKYEPRIQVVKVGVDSSSQRTIATFSFPETKFIAVTAYQNEEVTALKIKHNPFAKAFLDTKDRPESTDSTLYQNSCSQVQPFNHWNSDDITNDLLRNGHSTMSPFQYNSTYATTNHHFGQHHFSYQRPSRSCTYGQNRSFPYPIPTHRVSGIESGNGDAAKETLSHSVPYEHIINGLTESQAQFYSAFPDRSSDPNLYSNFNTGSELQAHLMHPNDSPSVPGNQMLLHSNLIGFDTYQCSEASDFQLNYCNSSSTLSSTSCAQAMPHMSTSFVSDSTPHCSAWPVPFSQPSTICDNTFSSFKSSANHLERLSRGDPITGLSNDENFLPPMTPDYSNSSAYSSDLGEQFISSSSIMEISDGSTTPSQLTITNL</sequence>
<dbReference type="Pfam" id="PF00907">
    <property type="entry name" value="T-box"/>
    <property type="match status" value="1"/>
</dbReference>
<dbReference type="GO" id="GO:0005634">
    <property type="term" value="C:nucleus"/>
    <property type="evidence" value="ECO:0007669"/>
    <property type="project" value="UniProtKB-SubCell"/>
</dbReference>
<dbReference type="GO" id="GO:0045893">
    <property type="term" value="P:positive regulation of DNA-templated transcription"/>
    <property type="evidence" value="ECO:0007669"/>
    <property type="project" value="InterPro"/>
</dbReference>
<dbReference type="InterPro" id="IPR001699">
    <property type="entry name" value="TF_T-box"/>
</dbReference>
<dbReference type="PROSITE" id="PS50252">
    <property type="entry name" value="TBOX_3"/>
    <property type="match status" value="1"/>
</dbReference>
<protein>
    <submittedName>
        <fullName evidence="9">Brachyury</fullName>
    </submittedName>
</protein>
<dbReference type="InterPro" id="IPR002070">
    <property type="entry name" value="TF_Brachyury"/>
</dbReference>
<keyword evidence="6 7" id="KW-0539">Nucleus</keyword>
<keyword evidence="2" id="KW-0217">Developmental protein</keyword>
<dbReference type="Gene3D" id="2.60.40.820">
    <property type="entry name" value="Transcription factor, T-box"/>
    <property type="match status" value="1"/>
</dbReference>
<dbReference type="InterPro" id="IPR046360">
    <property type="entry name" value="T-box_DNA-bd"/>
</dbReference>
<evidence type="ECO:0000256" key="6">
    <source>
        <dbReference type="ARBA" id="ARBA00023242"/>
    </source>
</evidence>
<dbReference type="SUPFAM" id="SSF49417">
    <property type="entry name" value="p53-like transcription factors"/>
    <property type="match status" value="1"/>
</dbReference>
<evidence type="ECO:0000256" key="1">
    <source>
        <dbReference type="ARBA" id="ARBA00004123"/>
    </source>
</evidence>
<dbReference type="PANTHER" id="PTHR11267">
    <property type="entry name" value="T-BOX PROTEIN-RELATED"/>
    <property type="match status" value="1"/>
</dbReference>
<dbReference type="InterPro" id="IPR036960">
    <property type="entry name" value="T-box_sf"/>
</dbReference>